<proteinExistence type="predicted"/>
<dbReference type="EMBL" id="JASPKY010000011">
    <property type="protein sequence ID" value="KAK9753723.1"/>
    <property type="molecule type" value="Genomic_DNA"/>
</dbReference>
<dbReference type="AlphaFoldDB" id="A0AAW1N5P9"/>
<evidence type="ECO:0008006" key="3">
    <source>
        <dbReference type="Google" id="ProtNLM"/>
    </source>
</evidence>
<accession>A0AAW1N5P9</accession>
<evidence type="ECO:0000313" key="2">
    <source>
        <dbReference type="Proteomes" id="UP001458880"/>
    </source>
</evidence>
<sequence>MDGSLGLPPKTCPHCSKIFSGVKVKNRQIKRVHQVAVEGARISLMLCPLCADRSEVKTYEGLRKHINENHQVNIEQLTYQFSSNQDYEIWKNTQKIETTYAARRSNHMKNYKEICYLL</sequence>
<reference evidence="1 2" key="1">
    <citation type="journal article" date="2024" name="BMC Genomics">
        <title>De novo assembly and annotation of Popillia japonica's genome with initial clues to its potential as an invasive pest.</title>
        <authorList>
            <person name="Cucini C."/>
            <person name="Boschi S."/>
            <person name="Funari R."/>
            <person name="Cardaioli E."/>
            <person name="Iannotti N."/>
            <person name="Marturano G."/>
            <person name="Paoli F."/>
            <person name="Bruttini M."/>
            <person name="Carapelli A."/>
            <person name="Frati F."/>
            <person name="Nardi F."/>
        </authorList>
    </citation>
    <scope>NUCLEOTIDE SEQUENCE [LARGE SCALE GENOMIC DNA]</scope>
    <source>
        <strain evidence="1">DMR45628</strain>
    </source>
</reference>
<name>A0AAW1N5P9_POPJA</name>
<comment type="caution">
    <text evidence="1">The sequence shown here is derived from an EMBL/GenBank/DDBJ whole genome shotgun (WGS) entry which is preliminary data.</text>
</comment>
<keyword evidence="2" id="KW-1185">Reference proteome</keyword>
<protein>
    <recommendedName>
        <fullName evidence="3">C2H2-type domain-containing protein</fullName>
    </recommendedName>
</protein>
<organism evidence="1 2">
    <name type="scientific">Popillia japonica</name>
    <name type="common">Japanese beetle</name>
    <dbReference type="NCBI Taxonomy" id="7064"/>
    <lineage>
        <taxon>Eukaryota</taxon>
        <taxon>Metazoa</taxon>
        <taxon>Ecdysozoa</taxon>
        <taxon>Arthropoda</taxon>
        <taxon>Hexapoda</taxon>
        <taxon>Insecta</taxon>
        <taxon>Pterygota</taxon>
        <taxon>Neoptera</taxon>
        <taxon>Endopterygota</taxon>
        <taxon>Coleoptera</taxon>
        <taxon>Polyphaga</taxon>
        <taxon>Scarabaeiformia</taxon>
        <taxon>Scarabaeidae</taxon>
        <taxon>Rutelinae</taxon>
        <taxon>Popillia</taxon>
    </lineage>
</organism>
<gene>
    <name evidence="1" type="ORF">QE152_g1803</name>
</gene>
<evidence type="ECO:0000313" key="1">
    <source>
        <dbReference type="EMBL" id="KAK9753723.1"/>
    </source>
</evidence>
<dbReference type="Proteomes" id="UP001458880">
    <property type="component" value="Unassembled WGS sequence"/>
</dbReference>